<evidence type="ECO:0000313" key="2">
    <source>
        <dbReference type="EMBL" id="KAI9186456.1"/>
    </source>
</evidence>
<gene>
    <name evidence="2" type="ORF">LWI28_017393</name>
</gene>
<protein>
    <submittedName>
        <fullName evidence="2">Uncharacterized protein</fullName>
    </submittedName>
</protein>
<dbReference type="InterPro" id="IPR027079">
    <property type="entry name" value="Tfb1/GTF2H1"/>
</dbReference>
<proteinExistence type="predicted"/>
<reference evidence="2" key="2">
    <citation type="submission" date="2023-02" db="EMBL/GenBank/DDBJ databases">
        <authorList>
            <person name="Swenson N.G."/>
            <person name="Wegrzyn J.L."/>
            <person name="Mcevoy S.L."/>
        </authorList>
    </citation>
    <scope>NUCLEOTIDE SEQUENCE</scope>
    <source>
        <strain evidence="2">91603</strain>
        <tissue evidence="2">Leaf</tissue>
    </source>
</reference>
<dbReference type="PANTHER" id="PTHR12856">
    <property type="entry name" value="TRANSCRIPTION INITIATION FACTOR IIH-RELATED"/>
    <property type="match status" value="1"/>
</dbReference>
<dbReference type="Proteomes" id="UP001064489">
    <property type="component" value="Chromosome 3"/>
</dbReference>
<accession>A0AAD5J5F5</accession>
<feature type="compositionally biased region" description="Basic residues" evidence="1">
    <location>
        <begin position="1"/>
        <end position="14"/>
    </location>
</feature>
<sequence>MSSGHVTKRAKYKTSVKDPGTSGALRLNEQKLMFMPDNRNSSTKLAVEFKSIQGHKYTKEGSNKPPLINLSNTQGGSYILSLIIIRISMFAGIF</sequence>
<comment type="caution">
    <text evidence="2">The sequence shown here is derived from an EMBL/GenBank/DDBJ whole genome shotgun (WGS) entry which is preliminary data.</text>
</comment>
<evidence type="ECO:0000256" key="1">
    <source>
        <dbReference type="SAM" id="MobiDB-lite"/>
    </source>
</evidence>
<organism evidence="2 3">
    <name type="scientific">Acer negundo</name>
    <name type="common">Box elder</name>
    <dbReference type="NCBI Taxonomy" id="4023"/>
    <lineage>
        <taxon>Eukaryota</taxon>
        <taxon>Viridiplantae</taxon>
        <taxon>Streptophyta</taxon>
        <taxon>Embryophyta</taxon>
        <taxon>Tracheophyta</taxon>
        <taxon>Spermatophyta</taxon>
        <taxon>Magnoliopsida</taxon>
        <taxon>eudicotyledons</taxon>
        <taxon>Gunneridae</taxon>
        <taxon>Pentapetalae</taxon>
        <taxon>rosids</taxon>
        <taxon>malvids</taxon>
        <taxon>Sapindales</taxon>
        <taxon>Sapindaceae</taxon>
        <taxon>Hippocastanoideae</taxon>
        <taxon>Acereae</taxon>
        <taxon>Acer</taxon>
    </lineage>
</organism>
<dbReference type="GO" id="GO:0006289">
    <property type="term" value="P:nucleotide-excision repair"/>
    <property type="evidence" value="ECO:0007669"/>
    <property type="project" value="InterPro"/>
</dbReference>
<dbReference type="GO" id="GO:0000439">
    <property type="term" value="C:transcription factor TFIIH core complex"/>
    <property type="evidence" value="ECO:0007669"/>
    <property type="project" value="InterPro"/>
</dbReference>
<evidence type="ECO:0000313" key="3">
    <source>
        <dbReference type="Proteomes" id="UP001064489"/>
    </source>
</evidence>
<keyword evidence="3" id="KW-1185">Reference proteome</keyword>
<dbReference type="GO" id="GO:0006351">
    <property type="term" value="P:DNA-templated transcription"/>
    <property type="evidence" value="ECO:0007669"/>
    <property type="project" value="InterPro"/>
</dbReference>
<dbReference type="EMBL" id="JAJSOW010000100">
    <property type="protein sequence ID" value="KAI9186456.1"/>
    <property type="molecule type" value="Genomic_DNA"/>
</dbReference>
<name>A0AAD5J5F5_ACENE</name>
<reference evidence="2" key="1">
    <citation type="journal article" date="2022" name="Plant J.">
        <title>Strategies of tolerance reflected in two North American maple genomes.</title>
        <authorList>
            <person name="McEvoy S.L."/>
            <person name="Sezen U.U."/>
            <person name="Trouern-Trend A."/>
            <person name="McMahon S.M."/>
            <person name="Schaberg P.G."/>
            <person name="Yang J."/>
            <person name="Wegrzyn J.L."/>
            <person name="Swenson N.G."/>
        </authorList>
    </citation>
    <scope>NUCLEOTIDE SEQUENCE</scope>
    <source>
        <strain evidence="2">91603</strain>
    </source>
</reference>
<feature type="region of interest" description="Disordered" evidence="1">
    <location>
        <begin position="1"/>
        <end position="23"/>
    </location>
</feature>
<dbReference type="AlphaFoldDB" id="A0AAD5J5F5"/>